<dbReference type="PROSITE" id="PS00041">
    <property type="entry name" value="HTH_ARAC_FAMILY_1"/>
    <property type="match status" value="1"/>
</dbReference>
<accession>A0A838LE46</accession>
<dbReference type="PANTHER" id="PTHR46796:SF6">
    <property type="entry name" value="ARAC SUBFAMILY"/>
    <property type="match status" value="1"/>
</dbReference>
<dbReference type="InterPro" id="IPR009057">
    <property type="entry name" value="Homeodomain-like_sf"/>
</dbReference>
<evidence type="ECO:0000256" key="3">
    <source>
        <dbReference type="ARBA" id="ARBA00023163"/>
    </source>
</evidence>
<dbReference type="Gene3D" id="1.10.10.60">
    <property type="entry name" value="Homeodomain-like"/>
    <property type="match status" value="1"/>
</dbReference>
<comment type="caution">
    <text evidence="5">The sequence shown here is derived from an EMBL/GenBank/DDBJ whole genome shotgun (WGS) entry which is preliminary data.</text>
</comment>
<reference evidence="5 6" key="1">
    <citation type="submission" date="2020-07" db="EMBL/GenBank/DDBJ databases">
        <authorList>
            <person name="Sun Q."/>
        </authorList>
    </citation>
    <scope>NUCLEOTIDE SEQUENCE [LARGE SCALE GENOMIC DNA]</scope>
    <source>
        <strain evidence="5 6">CGMCC 1.13654</strain>
    </source>
</reference>
<dbReference type="Pfam" id="PF12833">
    <property type="entry name" value="HTH_18"/>
    <property type="match status" value="1"/>
</dbReference>
<evidence type="ECO:0000256" key="2">
    <source>
        <dbReference type="ARBA" id="ARBA00023125"/>
    </source>
</evidence>
<dbReference type="EMBL" id="JACEIB010000026">
    <property type="protein sequence ID" value="MBA2935748.1"/>
    <property type="molecule type" value="Genomic_DNA"/>
</dbReference>
<evidence type="ECO:0000259" key="4">
    <source>
        <dbReference type="PROSITE" id="PS01124"/>
    </source>
</evidence>
<keyword evidence="6" id="KW-1185">Reference proteome</keyword>
<dbReference type="Pfam" id="PF14525">
    <property type="entry name" value="AraC_binding_2"/>
    <property type="match status" value="1"/>
</dbReference>
<keyword evidence="2" id="KW-0238">DNA-binding</keyword>
<name>A0A838LE46_9SPHN</name>
<dbReference type="AlphaFoldDB" id="A0A838LE46"/>
<dbReference type="SMART" id="SM00342">
    <property type="entry name" value="HTH_ARAC"/>
    <property type="match status" value="1"/>
</dbReference>
<dbReference type="PRINTS" id="PR00032">
    <property type="entry name" value="HTHARAC"/>
</dbReference>
<evidence type="ECO:0000256" key="1">
    <source>
        <dbReference type="ARBA" id="ARBA00023015"/>
    </source>
</evidence>
<dbReference type="InterPro" id="IPR018062">
    <property type="entry name" value="HTH_AraC-typ_CS"/>
</dbReference>
<protein>
    <submittedName>
        <fullName evidence="5">Helix-turn-helix domain-containing protein</fullName>
    </submittedName>
</protein>
<keyword evidence="3" id="KW-0804">Transcription</keyword>
<dbReference type="SUPFAM" id="SSF46689">
    <property type="entry name" value="Homeodomain-like"/>
    <property type="match status" value="1"/>
</dbReference>
<evidence type="ECO:0000313" key="6">
    <source>
        <dbReference type="Proteomes" id="UP000570166"/>
    </source>
</evidence>
<dbReference type="InterPro" id="IPR035418">
    <property type="entry name" value="AraC-bd_2"/>
</dbReference>
<dbReference type="PANTHER" id="PTHR46796">
    <property type="entry name" value="HTH-TYPE TRANSCRIPTIONAL ACTIVATOR RHAS-RELATED"/>
    <property type="match status" value="1"/>
</dbReference>
<evidence type="ECO:0000313" key="5">
    <source>
        <dbReference type="EMBL" id="MBA2935748.1"/>
    </source>
</evidence>
<dbReference type="InterPro" id="IPR050204">
    <property type="entry name" value="AraC_XylS_family_regulators"/>
</dbReference>
<dbReference type="PROSITE" id="PS01124">
    <property type="entry name" value="HTH_ARAC_FAMILY_2"/>
    <property type="match status" value="1"/>
</dbReference>
<dbReference type="Proteomes" id="UP000570166">
    <property type="component" value="Unassembled WGS sequence"/>
</dbReference>
<dbReference type="GO" id="GO:0043565">
    <property type="term" value="F:sequence-specific DNA binding"/>
    <property type="evidence" value="ECO:0007669"/>
    <property type="project" value="InterPro"/>
</dbReference>
<keyword evidence="1" id="KW-0805">Transcription regulation</keyword>
<feature type="domain" description="HTH araC/xylS-type" evidence="4">
    <location>
        <begin position="214"/>
        <end position="315"/>
    </location>
</feature>
<dbReference type="GO" id="GO:0003700">
    <property type="term" value="F:DNA-binding transcription factor activity"/>
    <property type="evidence" value="ECO:0007669"/>
    <property type="project" value="InterPro"/>
</dbReference>
<organism evidence="5 6">
    <name type="scientific">Sphingomonas chungangi</name>
    <dbReference type="NCBI Taxonomy" id="2683589"/>
    <lineage>
        <taxon>Bacteria</taxon>
        <taxon>Pseudomonadati</taxon>
        <taxon>Pseudomonadota</taxon>
        <taxon>Alphaproteobacteria</taxon>
        <taxon>Sphingomonadales</taxon>
        <taxon>Sphingomonadaceae</taxon>
        <taxon>Sphingomonas</taxon>
    </lineage>
</organism>
<dbReference type="InterPro" id="IPR020449">
    <property type="entry name" value="Tscrpt_reg_AraC-type_HTH"/>
</dbReference>
<gene>
    <name evidence="5" type="ORF">HZF05_16830</name>
</gene>
<dbReference type="InterPro" id="IPR018060">
    <property type="entry name" value="HTH_AraC"/>
</dbReference>
<proteinExistence type="predicted"/>
<sequence>MQMEVDLSTEQVAKKDRVAFWRDVVCQTFVELECGGIAATDFQGSVSTRNLGNVQFSSVRSSSHFVSRTRSMIAQSSKDYFLLSLQTDGVGLVEQDGRTAVLRPGDFALYDTTRPYDLRFHGHSDQLVLRLARSTVASRLADPESCTARRIAGDSAAGRLASTFIRQLHDSLDQLDPNSVSRLHGSMVDLMATALAEQAGAAIEGSEWQVLLRRKVLAYIDSNMADPRLTCESVAAAHGISERYMRKLFENSSMGVSEWIWTRRLDQAKRDLGDPMLTHIGITAVGYDAGFKDPAHFSRAFKARFGMTPSQHRAQTIASRAASAAGH</sequence>